<keyword evidence="4 5" id="KW-0472">Membrane</keyword>
<reference evidence="9" key="2">
    <citation type="submission" date="2025-08" db="UniProtKB">
        <authorList>
            <consortium name="Ensembl"/>
        </authorList>
    </citation>
    <scope>IDENTIFICATION</scope>
</reference>
<keyword evidence="10" id="KW-1185">Reference proteome</keyword>
<evidence type="ECO:0000313" key="9">
    <source>
        <dbReference type="Ensembl" id="ENSPLOP00000006557.1"/>
    </source>
</evidence>
<accession>A0A8C8WN75</accession>
<reference evidence="9" key="3">
    <citation type="submission" date="2025-09" db="UniProtKB">
        <authorList>
            <consortium name="Ensembl"/>
        </authorList>
    </citation>
    <scope>IDENTIFICATION</scope>
</reference>
<dbReference type="Ensembl" id="ENSPLOT00000007253.1">
    <property type="protein sequence ID" value="ENSPLOP00000006557.1"/>
    <property type="gene ID" value="ENSPLOG00000004802.1"/>
</dbReference>
<dbReference type="AlphaFoldDB" id="A0A8C8WN75"/>
<evidence type="ECO:0000313" key="10">
    <source>
        <dbReference type="Proteomes" id="UP000694399"/>
    </source>
</evidence>
<dbReference type="GeneTree" id="ENSGT00510000048725"/>
<protein>
    <recommendedName>
        <fullName evidence="8">MARVEL domain-containing protein</fullName>
    </recommendedName>
</protein>
<evidence type="ECO:0000256" key="5">
    <source>
        <dbReference type="PROSITE-ProRule" id="PRU00581"/>
    </source>
</evidence>
<name>A0A8C8WN75_PANLE</name>
<evidence type="ECO:0000256" key="6">
    <source>
        <dbReference type="SAM" id="MobiDB-lite"/>
    </source>
</evidence>
<reference evidence="9" key="1">
    <citation type="journal article" date="2019" name="bioRxiv">
        <title>Long live the king: chromosome-level assembly of the lion (Panthera leo) using linked-read, Hi-C, and long read data.</title>
        <authorList>
            <person name="Armstrong E.E."/>
            <person name="Taylor R.W."/>
            <person name="Miller D.E."/>
            <person name="Kaelin C."/>
            <person name="Barsh G."/>
            <person name="Hadly E.A."/>
            <person name="Petrov D."/>
        </authorList>
    </citation>
    <scope>NUCLEOTIDE SEQUENCE [LARGE SCALE GENOMIC DNA]</scope>
</reference>
<evidence type="ECO:0000256" key="4">
    <source>
        <dbReference type="ARBA" id="ARBA00023136"/>
    </source>
</evidence>
<dbReference type="Proteomes" id="UP000694399">
    <property type="component" value="Chromosome D1"/>
</dbReference>
<feature type="domain" description="MARVEL" evidence="8">
    <location>
        <begin position="236"/>
        <end position="345"/>
    </location>
</feature>
<keyword evidence="3 7" id="KW-1133">Transmembrane helix</keyword>
<evidence type="ECO:0000256" key="3">
    <source>
        <dbReference type="ARBA" id="ARBA00022989"/>
    </source>
</evidence>
<keyword evidence="2 5" id="KW-0812">Transmembrane</keyword>
<comment type="subcellular location">
    <subcellularLocation>
        <location evidence="1">Membrane</location>
        <topology evidence="1">Multi-pass membrane protein</topology>
    </subcellularLocation>
</comment>
<dbReference type="PANTHER" id="PTHR22776:SF89">
    <property type="entry name" value="CKLF-LIKE MARVEL TRANSMEMBRANE DOMAIN-CONTAINING PROTEIN 7"/>
    <property type="match status" value="1"/>
</dbReference>
<evidence type="ECO:0000259" key="8">
    <source>
        <dbReference type="PROSITE" id="PS51225"/>
    </source>
</evidence>
<feature type="transmembrane region" description="Helical" evidence="7">
    <location>
        <begin position="302"/>
        <end position="325"/>
    </location>
</feature>
<feature type="region of interest" description="Disordered" evidence="6">
    <location>
        <begin position="89"/>
        <end position="202"/>
    </location>
</feature>
<dbReference type="GO" id="GO:0016020">
    <property type="term" value="C:membrane"/>
    <property type="evidence" value="ECO:0007669"/>
    <property type="project" value="UniProtKB-SubCell"/>
</dbReference>
<dbReference type="InterPro" id="IPR050578">
    <property type="entry name" value="MARVEL-CKLF_proteins"/>
</dbReference>
<feature type="transmembrane region" description="Helical" evidence="7">
    <location>
        <begin position="269"/>
        <end position="290"/>
    </location>
</feature>
<feature type="transmembrane region" description="Helical" evidence="7">
    <location>
        <begin position="242"/>
        <end position="263"/>
    </location>
</feature>
<dbReference type="InterPro" id="IPR008253">
    <property type="entry name" value="Marvel"/>
</dbReference>
<dbReference type="PROSITE" id="PS51225">
    <property type="entry name" value="MARVEL"/>
    <property type="match status" value="1"/>
</dbReference>
<sequence length="345" mass="36723">SKSKNRQNKPIVAGEYCGCLRLGAKGVRRRKADWEEAREIFGGGTSDRVVVTQVHTCGKINGAEPAGFGHFSVCEPYLSQVLLAHAAAPTRNPRRLRPSCGPAPPGPLRRRPAPSSPTSARRRGQEGRSLPGKRRTAPPPPESGRTGVPARAPDACAPPPPVPRDRTPGPRPGPAPGPPRYSGRWAMQGRLPAGRGGAGSQGAGLVRTTCSSGGGAGAGAGQPGARPSEGPLDPVYPRTYGALLKVAQMVTLLIAFICVRSSVWTRYSAYSYFEVVTICNLIMILVFYLVHLFRLYRVLTCISWPLSIFGFVATFLCLASIWLSYKISCVTQSTATTAVPVLQGL</sequence>
<evidence type="ECO:0000256" key="2">
    <source>
        <dbReference type="ARBA" id="ARBA00022692"/>
    </source>
</evidence>
<evidence type="ECO:0000256" key="7">
    <source>
        <dbReference type="SAM" id="Phobius"/>
    </source>
</evidence>
<dbReference type="Pfam" id="PF01284">
    <property type="entry name" value="MARVEL"/>
    <property type="match status" value="1"/>
</dbReference>
<organism evidence="9 10">
    <name type="scientific">Panthera leo</name>
    <name type="common">Lion</name>
    <dbReference type="NCBI Taxonomy" id="9689"/>
    <lineage>
        <taxon>Eukaryota</taxon>
        <taxon>Metazoa</taxon>
        <taxon>Chordata</taxon>
        <taxon>Craniata</taxon>
        <taxon>Vertebrata</taxon>
        <taxon>Euteleostomi</taxon>
        <taxon>Mammalia</taxon>
        <taxon>Eutheria</taxon>
        <taxon>Laurasiatheria</taxon>
        <taxon>Carnivora</taxon>
        <taxon>Feliformia</taxon>
        <taxon>Felidae</taxon>
        <taxon>Pantherinae</taxon>
        <taxon>Panthera</taxon>
    </lineage>
</organism>
<proteinExistence type="predicted"/>
<evidence type="ECO:0000256" key="1">
    <source>
        <dbReference type="ARBA" id="ARBA00004141"/>
    </source>
</evidence>
<dbReference type="PANTHER" id="PTHR22776">
    <property type="entry name" value="MARVEL-CONTAINING POTENTIAL LIPID RAFT-ASSOCIATED PROTEIN"/>
    <property type="match status" value="1"/>
</dbReference>
<feature type="compositionally biased region" description="Pro residues" evidence="6">
    <location>
        <begin position="169"/>
        <end position="179"/>
    </location>
</feature>